<evidence type="ECO:0000313" key="8">
    <source>
        <dbReference type="Proteomes" id="UP000483820"/>
    </source>
</evidence>
<protein>
    <recommendedName>
        <fullName evidence="6">G-protein coupled receptors family 1 profile domain-containing protein</fullName>
    </recommendedName>
</protein>
<feature type="transmembrane region" description="Helical" evidence="5">
    <location>
        <begin position="140"/>
        <end position="161"/>
    </location>
</feature>
<dbReference type="InterPro" id="IPR047130">
    <property type="entry name" value="7TM_GPCR_Srsx_nematod"/>
</dbReference>
<evidence type="ECO:0000256" key="1">
    <source>
        <dbReference type="ARBA" id="ARBA00004370"/>
    </source>
</evidence>
<sequence length="348" mass="39372">MRTESYFAASDPSSWILQMVDLYLLPLAIFFIFCSTIGVIGNTIMILCCAITKRLRSPCHFLISLTCLIDAFHISGQYPFIYQFFTGFTSSQSECYFMLILPIIGYTAGGPLILAMGIDRFIAVTFPTSYRYYQQSSVKYLALQLIFPTIYTSFFLVFGFLERDINEQITCANPLALKGASFQWYNYTCAFIYVAIFFVYFRVYFLLKHSQTNSRFKSVFRSILVTVSFVLLGWATTTIANSSSYSVTDNLDTAHLIQTYAGITVNFAAASNVFVFYSINSEYREAIQKLFGRKSKKLGVAHTETSTTQDLGAHSSKRSKSLSVLSMPKFFSSSKLIPKSSRRMTLVI</sequence>
<dbReference type="RefSeq" id="XP_053581083.1">
    <property type="nucleotide sequence ID" value="XM_053732170.1"/>
</dbReference>
<evidence type="ECO:0000256" key="5">
    <source>
        <dbReference type="SAM" id="Phobius"/>
    </source>
</evidence>
<dbReference type="CTD" id="9810604"/>
<dbReference type="AlphaFoldDB" id="A0A6A5G8N8"/>
<evidence type="ECO:0000256" key="2">
    <source>
        <dbReference type="ARBA" id="ARBA00022692"/>
    </source>
</evidence>
<dbReference type="Gene3D" id="1.20.1070.10">
    <property type="entry name" value="Rhodopsin 7-helix transmembrane proteins"/>
    <property type="match status" value="1"/>
</dbReference>
<dbReference type="GeneID" id="9810604"/>
<accession>A0A6A5G8N8</accession>
<dbReference type="PANTHER" id="PTHR23360">
    <property type="entry name" value="G-PROTEIN COUPLED RECEPTORS FAMILY 1 PROFILE DOMAIN-CONTAINING PROTEIN-RELATED"/>
    <property type="match status" value="1"/>
</dbReference>
<keyword evidence="3 5" id="KW-1133">Transmembrane helix</keyword>
<evidence type="ECO:0000259" key="6">
    <source>
        <dbReference type="PROSITE" id="PS50262"/>
    </source>
</evidence>
<dbReference type="GO" id="GO:0016020">
    <property type="term" value="C:membrane"/>
    <property type="evidence" value="ECO:0007669"/>
    <property type="project" value="UniProtKB-SubCell"/>
</dbReference>
<evidence type="ECO:0000256" key="3">
    <source>
        <dbReference type="ARBA" id="ARBA00022989"/>
    </source>
</evidence>
<dbReference type="EMBL" id="WUAV01000005">
    <property type="protein sequence ID" value="KAF1751063.1"/>
    <property type="molecule type" value="Genomic_DNA"/>
</dbReference>
<name>A0A6A5G8N8_CAERE</name>
<gene>
    <name evidence="7" type="ORF">GCK72_017615</name>
</gene>
<dbReference type="GO" id="GO:0004930">
    <property type="term" value="F:G protein-coupled receptor activity"/>
    <property type="evidence" value="ECO:0007669"/>
    <property type="project" value="InterPro"/>
</dbReference>
<dbReference type="PANTHER" id="PTHR23360:SF10">
    <property type="entry name" value="G-PROTEIN COUPLED RECEPTORS FAMILY 1 PROFILE DOMAIN-CONTAINING PROTEIN"/>
    <property type="match status" value="1"/>
</dbReference>
<evidence type="ECO:0000313" key="7">
    <source>
        <dbReference type="EMBL" id="KAF1751063.1"/>
    </source>
</evidence>
<proteinExistence type="predicted"/>
<feature type="transmembrane region" description="Helical" evidence="5">
    <location>
        <begin position="23"/>
        <end position="47"/>
    </location>
</feature>
<dbReference type="InterPro" id="IPR019424">
    <property type="entry name" value="7TM_GPCR_Srsx"/>
</dbReference>
<organism evidence="7 8">
    <name type="scientific">Caenorhabditis remanei</name>
    <name type="common">Caenorhabditis vulgaris</name>
    <dbReference type="NCBI Taxonomy" id="31234"/>
    <lineage>
        <taxon>Eukaryota</taxon>
        <taxon>Metazoa</taxon>
        <taxon>Ecdysozoa</taxon>
        <taxon>Nematoda</taxon>
        <taxon>Chromadorea</taxon>
        <taxon>Rhabditida</taxon>
        <taxon>Rhabditina</taxon>
        <taxon>Rhabditomorpha</taxon>
        <taxon>Rhabditoidea</taxon>
        <taxon>Rhabditidae</taxon>
        <taxon>Peloderinae</taxon>
        <taxon>Caenorhabditis</taxon>
    </lineage>
</organism>
<dbReference type="KEGG" id="crq:GCK72_017615"/>
<comment type="caution">
    <text evidence="7">The sequence shown here is derived from an EMBL/GenBank/DDBJ whole genome shotgun (WGS) entry which is preliminary data.</text>
</comment>
<dbReference type="InterPro" id="IPR000276">
    <property type="entry name" value="GPCR_Rhodpsn"/>
</dbReference>
<feature type="domain" description="G-protein coupled receptors family 1 profile" evidence="6">
    <location>
        <begin position="41"/>
        <end position="276"/>
    </location>
</feature>
<dbReference type="SUPFAM" id="SSF81321">
    <property type="entry name" value="Family A G protein-coupled receptor-like"/>
    <property type="match status" value="1"/>
</dbReference>
<dbReference type="Proteomes" id="UP000483820">
    <property type="component" value="Chromosome V"/>
</dbReference>
<dbReference type="SMART" id="SM01381">
    <property type="entry name" value="7TM_GPCR_Srsx"/>
    <property type="match status" value="1"/>
</dbReference>
<feature type="transmembrane region" description="Helical" evidence="5">
    <location>
        <begin position="219"/>
        <end position="240"/>
    </location>
</feature>
<feature type="transmembrane region" description="Helical" evidence="5">
    <location>
        <begin position="184"/>
        <end position="207"/>
    </location>
</feature>
<dbReference type="Pfam" id="PF10320">
    <property type="entry name" value="7TM_GPCR_Srsx"/>
    <property type="match status" value="1"/>
</dbReference>
<feature type="transmembrane region" description="Helical" evidence="5">
    <location>
        <begin position="260"/>
        <end position="279"/>
    </location>
</feature>
<dbReference type="InterPro" id="IPR017452">
    <property type="entry name" value="GPCR_Rhodpsn_7TM"/>
</dbReference>
<reference evidence="7 8" key="1">
    <citation type="submission" date="2019-12" db="EMBL/GenBank/DDBJ databases">
        <title>Chromosome-level assembly of the Caenorhabditis remanei genome.</title>
        <authorList>
            <person name="Teterina A.A."/>
            <person name="Willis J.H."/>
            <person name="Phillips P.C."/>
        </authorList>
    </citation>
    <scope>NUCLEOTIDE SEQUENCE [LARGE SCALE GENOMIC DNA]</scope>
    <source>
        <strain evidence="7 8">PX506</strain>
        <tissue evidence="7">Whole organism</tissue>
    </source>
</reference>
<dbReference type="PROSITE" id="PS50262">
    <property type="entry name" value="G_PROTEIN_RECEP_F1_2"/>
    <property type="match status" value="1"/>
</dbReference>
<keyword evidence="2 5" id="KW-0812">Transmembrane</keyword>
<feature type="transmembrane region" description="Helical" evidence="5">
    <location>
        <begin position="96"/>
        <end position="119"/>
    </location>
</feature>
<evidence type="ECO:0000256" key="4">
    <source>
        <dbReference type="ARBA" id="ARBA00023136"/>
    </source>
</evidence>
<keyword evidence="4 5" id="KW-0472">Membrane</keyword>
<dbReference type="CDD" id="cd00637">
    <property type="entry name" value="7tm_classA_rhodopsin-like"/>
    <property type="match status" value="1"/>
</dbReference>
<comment type="subcellular location">
    <subcellularLocation>
        <location evidence="1">Membrane</location>
    </subcellularLocation>
</comment>
<dbReference type="PROSITE" id="PS00237">
    <property type="entry name" value="G_PROTEIN_RECEP_F1_1"/>
    <property type="match status" value="1"/>
</dbReference>
<feature type="transmembrane region" description="Helical" evidence="5">
    <location>
        <begin position="59"/>
        <end position="76"/>
    </location>
</feature>